<organism evidence="8 9">
    <name type="scientific">Catellicoccus marimammalium M35/04/3</name>
    <dbReference type="NCBI Taxonomy" id="1234409"/>
    <lineage>
        <taxon>Bacteria</taxon>
        <taxon>Bacillati</taxon>
        <taxon>Bacillota</taxon>
        <taxon>Bacilli</taxon>
        <taxon>Lactobacillales</taxon>
        <taxon>Enterococcaceae</taxon>
        <taxon>Catellicoccus</taxon>
    </lineage>
</organism>
<evidence type="ECO:0000313" key="8">
    <source>
        <dbReference type="EMBL" id="EKU26886.1"/>
    </source>
</evidence>
<protein>
    <submittedName>
        <fullName evidence="8">Integral membrane protein</fullName>
    </submittedName>
</protein>
<dbReference type="PANTHER" id="PTHR33884">
    <property type="entry name" value="UPF0410 PROTEIN YMGE"/>
    <property type="match status" value="1"/>
</dbReference>
<dbReference type="OrthoDB" id="1632160at2"/>
<dbReference type="eggNOG" id="COG2261">
    <property type="taxonomic scope" value="Bacteria"/>
</dbReference>
<evidence type="ECO:0000256" key="1">
    <source>
        <dbReference type="ARBA" id="ARBA00004651"/>
    </source>
</evidence>
<dbReference type="Proteomes" id="UP000016057">
    <property type="component" value="Unassembled WGS sequence"/>
</dbReference>
<keyword evidence="4 7" id="KW-0812">Transmembrane</keyword>
<dbReference type="RefSeq" id="WP_009491962.1">
    <property type="nucleotide sequence ID" value="NZ_AMYT01000022.1"/>
</dbReference>
<evidence type="ECO:0000256" key="5">
    <source>
        <dbReference type="ARBA" id="ARBA00022989"/>
    </source>
</evidence>
<keyword evidence="9" id="KW-1185">Reference proteome</keyword>
<gene>
    <name evidence="8" type="ORF">C683_1161</name>
</gene>
<keyword evidence="6 7" id="KW-0472">Membrane</keyword>
<feature type="transmembrane region" description="Helical" evidence="7">
    <location>
        <begin position="50"/>
        <end position="76"/>
    </location>
</feature>
<evidence type="ECO:0000256" key="2">
    <source>
        <dbReference type="ARBA" id="ARBA00011006"/>
    </source>
</evidence>
<evidence type="ECO:0000256" key="4">
    <source>
        <dbReference type="ARBA" id="ARBA00022692"/>
    </source>
</evidence>
<reference evidence="8 9" key="1">
    <citation type="journal article" date="2013" name="Genome Announc.">
        <title>Draft Genome Sequence of Catellicoccus marimammalium, a Novel Species Commonly Found in Gull Feces.</title>
        <authorList>
            <person name="Weigand M.R."/>
            <person name="Ryu H."/>
            <person name="Bozcek L."/>
            <person name="Konstantinidis K.T."/>
            <person name="Santo Domingo J.W."/>
        </authorList>
    </citation>
    <scope>NUCLEOTIDE SEQUENCE [LARGE SCALE GENOMIC DNA]</scope>
    <source>
        <strain evidence="8 9">M35/04/3</strain>
    </source>
</reference>
<dbReference type="InterPro" id="IPR007341">
    <property type="entry name" value="Transgly_assoc"/>
</dbReference>
<evidence type="ECO:0000256" key="6">
    <source>
        <dbReference type="ARBA" id="ARBA00023136"/>
    </source>
</evidence>
<dbReference type="STRING" id="1234409.C683_1161"/>
<sequence>MHTIWLLIIGTVVGAIASMIVGDSGAGGCLKNSIAGLVGSFVGERLFGDWGFHLAGIAIIPAILGAVIVIIILQFVMNRLD</sequence>
<evidence type="ECO:0000313" key="9">
    <source>
        <dbReference type="Proteomes" id="UP000016057"/>
    </source>
</evidence>
<evidence type="ECO:0000256" key="3">
    <source>
        <dbReference type="ARBA" id="ARBA00022475"/>
    </source>
</evidence>
<accession>K8ZMP7</accession>
<dbReference type="Pfam" id="PF04226">
    <property type="entry name" value="Transgly_assoc"/>
    <property type="match status" value="1"/>
</dbReference>
<comment type="similarity">
    <text evidence="2">Belongs to the UPF0410 family.</text>
</comment>
<evidence type="ECO:0000256" key="7">
    <source>
        <dbReference type="SAM" id="Phobius"/>
    </source>
</evidence>
<comment type="subcellular location">
    <subcellularLocation>
        <location evidence="1">Cell membrane</location>
        <topology evidence="1">Multi-pass membrane protein</topology>
    </subcellularLocation>
</comment>
<proteinExistence type="inferred from homology"/>
<dbReference type="PANTHER" id="PTHR33884:SF3">
    <property type="entry name" value="UPF0410 PROTEIN YMGE"/>
    <property type="match status" value="1"/>
</dbReference>
<dbReference type="PATRIC" id="fig|1234409.3.peg.1113"/>
<keyword evidence="5 7" id="KW-1133">Transmembrane helix</keyword>
<dbReference type="EMBL" id="AMYT01000022">
    <property type="protein sequence ID" value="EKU26886.1"/>
    <property type="molecule type" value="Genomic_DNA"/>
</dbReference>
<comment type="caution">
    <text evidence="8">The sequence shown here is derived from an EMBL/GenBank/DDBJ whole genome shotgun (WGS) entry which is preliminary data.</text>
</comment>
<keyword evidence="3" id="KW-1003">Cell membrane</keyword>
<dbReference type="GO" id="GO:0005886">
    <property type="term" value="C:plasma membrane"/>
    <property type="evidence" value="ECO:0007669"/>
    <property type="project" value="UniProtKB-SubCell"/>
</dbReference>
<dbReference type="AlphaFoldDB" id="K8ZMP7"/>
<name>K8ZMP7_9ENTE</name>